<dbReference type="AlphaFoldDB" id="A0ABD0ZE59"/>
<dbReference type="EMBL" id="JBANAX010000802">
    <property type="protein sequence ID" value="KAL1192979.1"/>
    <property type="molecule type" value="Genomic_DNA"/>
</dbReference>
<organism evidence="1 2">
    <name type="scientific">Cardamine amara subsp. amara</name>
    <dbReference type="NCBI Taxonomy" id="228776"/>
    <lineage>
        <taxon>Eukaryota</taxon>
        <taxon>Viridiplantae</taxon>
        <taxon>Streptophyta</taxon>
        <taxon>Embryophyta</taxon>
        <taxon>Tracheophyta</taxon>
        <taxon>Spermatophyta</taxon>
        <taxon>Magnoliopsida</taxon>
        <taxon>eudicotyledons</taxon>
        <taxon>Gunneridae</taxon>
        <taxon>Pentapetalae</taxon>
        <taxon>rosids</taxon>
        <taxon>malvids</taxon>
        <taxon>Brassicales</taxon>
        <taxon>Brassicaceae</taxon>
        <taxon>Cardamineae</taxon>
        <taxon>Cardamine</taxon>
    </lineage>
</organism>
<sequence>MPSPGPWGELMDGGGRGVIFTILSMGESREKRKQHLIAWNKVCLPKKEGGLGIRKAKDMNKALLAKVGWRLLHDKDSLWAHVLQSKYKVGYTQNISWTVPKSNWSSTWRSVGLGVREVILIDQSWVLGNGREIRLWKDKWLLNRLLMEILVRELPVDRVDERVRELWSDGT</sequence>
<gene>
    <name evidence="1" type="ORF">V5N11_035428</name>
</gene>
<name>A0ABD0ZE59_CARAN</name>
<proteinExistence type="predicted"/>
<accession>A0ABD0ZE59</accession>
<evidence type="ECO:0000313" key="1">
    <source>
        <dbReference type="EMBL" id="KAL1192979.1"/>
    </source>
</evidence>
<comment type="caution">
    <text evidence="1">The sequence shown here is derived from an EMBL/GenBank/DDBJ whole genome shotgun (WGS) entry which is preliminary data.</text>
</comment>
<keyword evidence="2" id="KW-1185">Reference proteome</keyword>
<protein>
    <submittedName>
        <fullName evidence="1">Ribonuclease H protein</fullName>
    </submittedName>
</protein>
<evidence type="ECO:0000313" key="2">
    <source>
        <dbReference type="Proteomes" id="UP001558713"/>
    </source>
</evidence>
<dbReference type="Proteomes" id="UP001558713">
    <property type="component" value="Unassembled WGS sequence"/>
</dbReference>
<reference evidence="1 2" key="1">
    <citation type="submission" date="2024-04" db="EMBL/GenBank/DDBJ databases">
        <title>Genome assembly C_amara_ONT_v2.</title>
        <authorList>
            <person name="Yant L."/>
            <person name="Moore C."/>
            <person name="Slenker M."/>
        </authorList>
    </citation>
    <scope>NUCLEOTIDE SEQUENCE [LARGE SCALE GENOMIC DNA]</scope>
    <source>
        <tissue evidence="1">Leaf</tissue>
    </source>
</reference>